<dbReference type="FunFam" id="3.40.50.300:FF:000053">
    <property type="entry name" value="Signal recognition particle receptor FtsY"/>
    <property type="match status" value="1"/>
</dbReference>
<comment type="subcellular location">
    <subcellularLocation>
        <location evidence="10">Cell membrane</location>
        <topology evidence="10">Peripheral membrane protein</topology>
        <orientation evidence="10">Cytoplasmic side</orientation>
    </subcellularLocation>
    <subcellularLocation>
        <location evidence="10">Cytoplasm</location>
    </subcellularLocation>
</comment>
<comment type="function">
    <text evidence="9">Involved in targeting and insertion of nascent membrane proteins into the cytoplasmic membrane. Acts as a receptor for the complex formed by the signal recognition particle (SRP) and the ribosome-nascent chain (RNC). Interaction with SRP-RNC leads to the transfer of the RNC complex to the Sec translocase for insertion into the membrane, the hydrolysis of GTP by both Ffh and FtsY, and the dissociation of the SRP-FtsY complex into the individual components.</text>
</comment>
<keyword evidence="3 10" id="KW-0547">Nucleotide-binding</keyword>
<dbReference type="Pfam" id="PF00448">
    <property type="entry name" value="SRP54"/>
    <property type="match status" value="1"/>
</dbReference>
<dbReference type="InterPro" id="IPR042101">
    <property type="entry name" value="SRP54_N_sf"/>
</dbReference>
<comment type="similarity">
    <text evidence="10">Belongs to the GTP-binding SRP family. FtsY subfamily.</text>
</comment>
<dbReference type="InterPro" id="IPR003593">
    <property type="entry name" value="AAA+_ATPase"/>
</dbReference>
<organism evidence="12">
    <name type="scientific">Thermodesulfovibrio aggregans</name>
    <dbReference type="NCBI Taxonomy" id="86166"/>
    <lineage>
        <taxon>Bacteria</taxon>
        <taxon>Pseudomonadati</taxon>
        <taxon>Nitrospirota</taxon>
        <taxon>Thermodesulfovibrionia</taxon>
        <taxon>Thermodesulfovibrionales</taxon>
        <taxon>Thermodesulfovibrionaceae</taxon>
        <taxon>Thermodesulfovibrio</taxon>
    </lineage>
</organism>
<dbReference type="InterPro" id="IPR013822">
    <property type="entry name" value="Signal_recog_particl_SRP54_hlx"/>
</dbReference>
<dbReference type="SMART" id="SM00382">
    <property type="entry name" value="AAA"/>
    <property type="match status" value="1"/>
</dbReference>
<dbReference type="InterPro" id="IPR027417">
    <property type="entry name" value="P-loop_NTPase"/>
</dbReference>
<dbReference type="PANTHER" id="PTHR43134">
    <property type="entry name" value="SIGNAL RECOGNITION PARTICLE RECEPTOR SUBUNIT ALPHA"/>
    <property type="match status" value="1"/>
</dbReference>
<evidence type="ECO:0000256" key="6">
    <source>
        <dbReference type="ARBA" id="ARBA00023136"/>
    </source>
</evidence>
<dbReference type="GO" id="GO:0005525">
    <property type="term" value="F:GTP binding"/>
    <property type="evidence" value="ECO:0007669"/>
    <property type="project" value="UniProtKB-UniRule"/>
</dbReference>
<keyword evidence="4 10" id="KW-0378">Hydrolase</keyword>
<sequence>MGFLEKLKERLSKTKQSIVEKIETVIFTGKKIDETTIEEIEEILISSDVGVKATKEIIDIIRDRAKDGALKNFLDLKSLLKEQLINLLKNNTSLNLESIPSVILVVGANGVGKTTTIGKLGYRFISEGKNVVFAASDTFRAAAVEQLEIWANRVGADIIKHKSGADPAAVAFDALEHAKSKKKDIVIIDTAGRLHTKFPLMEELKKIKKVIKKSVPDAPHETLLVLDATTGQNAIRQATLFNEAVGLTGVVVTKLDGTAKGGVIFAIKKEIGVPIKFVSIGEDLEDLKEFNPEDFVNALFD</sequence>
<dbReference type="InterPro" id="IPR000897">
    <property type="entry name" value="SRP54_GTPase_dom"/>
</dbReference>
<dbReference type="GO" id="GO:0003924">
    <property type="term" value="F:GTPase activity"/>
    <property type="evidence" value="ECO:0007669"/>
    <property type="project" value="UniProtKB-UniRule"/>
</dbReference>
<dbReference type="InterPro" id="IPR004390">
    <property type="entry name" value="SR_rcpt_FtsY"/>
</dbReference>
<gene>
    <name evidence="10 12" type="primary">ftsY</name>
    <name evidence="12" type="ORF">ENV75_00985</name>
</gene>
<evidence type="ECO:0000256" key="7">
    <source>
        <dbReference type="ARBA" id="ARBA00023170"/>
    </source>
</evidence>
<evidence type="ECO:0000256" key="4">
    <source>
        <dbReference type="ARBA" id="ARBA00022801"/>
    </source>
</evidence>
<dbReference type="EC" id="3.6.5.4" evidence="10"/>
<protein>
    <recommendedName>
        <fullName evidence="10">Signal recognition particle receptor FtsY</fullName>
        <shortName evidence="10">SRP receptor</shortName>
        <ecNumber evidence="10">3.6.5.4</ecNumber>
    </recommendedName>
</protein>
<evidence type="ECO:0000256" key="5">
    <source>
        <dbReference type="ARBA" id="ARBA00023134"/>
    </source>
</evidence>
<keyword evidence="5 10" id="KW-0342">GTP-binding</keyword>
<evidence type="ECO:0000256" key="10">
    <source>
        <dbReference type="HAMAP-Rule" id="MF_00920"/>
    </source>
</evidence>
<name>A0A7C4AIN6_9BACT</name>
<evidence type="ECO:0000313" key="12">
    <source>
        <dbReference type="EMBL" id="HGG99020.1"/>
    </source>
</evidence>
<feature type="domain" description="SRP54-type proteins GTP-binding" evidence="11">
    <location>
        <begin position="274"/>
        <end position="287"/>
    </location>
</feature>
<dbReference type="HAMAP" id="MF_00920">
    <property type="entry name" value="FtsY"/>
    <property type="match status" value="1"/>
</dbReference>
<dbReference type="CDD" id="cd17874">
    <property type="entry name" value="FtsY"/>
    <property type="match status" value="1"/>
</dbReference>
<reference evidence="12" key="1">
    <citation type="journal article" date="2020" name="mSystems">
        <title>Genome- and Community-Level Interaction Insights into Carbon Utilization and Element Cycling Functions of Hydrothermarchaeota in Hydrothermal Sediment.</title>
        <authorList>
            <person name="Zhou Z."/>
            <person name="Liu Y."/>
            <person name="Xu W."/>
            <person name="Pan J."/>
            <person name="Luo Z.H."/>
            <person name="Li M."/>
        </authorList>
    </citation>
    <scope>NUCLEOTIDE SEQUENCE [LARGE SCALE GENOMIC DNA]</scope>
    <source>
        <strain evidence="12">SpSt-788</strain>
    </source>
</reference>
<dbReference type="GO" id="GO:0005047">
    <property type="term" value="F:signal recognition particle binding"/>
    <property type="evidence" value="ECO:0007669"/>
    <property type="project" value="TreeGrafter"/>
</dbReference>
<dbReference type="PANTHER" id="PTHR43134:SF1">
    <property type="entry name" value="SIGNAL RECOGNITION PARTICLE RECEPTOR SUBUNIT ALPHA"/>
    <property type="match status" value="1"/>
</dbReference>
<dbReference type="GO" id="GO:0005737">
    <property type="term" value="C:cytoplasm"/>
    <property type="evidence" value="ECO:0007669"/>
    <property type="project" value="UniProtKB-SubCell"/>
</dbReference>
<dbReference type="PROSITE" id="PS00300">
    <property type="entry name" value="SRP54"/>
    <property type="match status" value="1"/>
</dbReference>
<keyword evidence="6 10" id="KW-0472">Membrane</keyword>
<feature type="binding site" evidence="10">
    <location>
        <begin position="107"/>
        <end position="114"/>
    </location>
    <ligand>
        <name>GTP</name>
        <dbReference type="ChEBI" id="CHEBI:37565"/>
    </ligand>
</feature>
<comment type="catalytic activity">
    <reaction evidence="8 10">
        <text>GTP + H2O = GDP + phosphate + H(+)</text>
        <dbReference type="Rhea" id="RHEA:19669"/>
        <dbReference type="ChEBI" id="CHEBI:15377"/>
        <dbReference type="ChEBI" id="CHEBI:15378"/>
        <dbReference type="ChEBI" id="CHEBI:37565"/>
        <dbReference type="ChEBI" id="CHEBI:43474"/>
        <dbReference type="ChEBI" id="CHEBI:58189"/>
        <dbReference type="EC" id="3.6.5.4"/>
    </reaction>
</comment>
<dbReference type="SMART" id="SM00963">
    <property type="entry name" value="SRP54_N"/>
    <property type="match status" value="1"/>
</dbReference>
<comment type="subunit">
    <text evidence="10">Part of the signal recognition particle protein translocation system, which is composed of SRP and FtsY.</text>
</comment>
<evidence type="ECO:0000256" key="1">
    <source>
        <dbReference type="ARBA" id="ARBA00022475"/>
    </source>
</evidence>
<dbReference type="EMBL" id="DTHO01000009">
    <property type="protein sequence ID" value="HGG99020.1"/>
    <property type="molecule type" value="Genomic_DNA"/>
</dbReference>
<dbReference type="AlphaFoldDB" id="A0A7C4AIN6"/>
<keyword evidence="1 10" id="KW-1003">Cell membrane</keyword>
<dbReference type="Gene3D" id="3.40.50.300">
    <property type="entry name" value="P-loop containing nucleotide triphosphate hydrolases"/>
    <property type="match status" value="1"/>
</dbReference>
<keyword evidence="7 10" id="KW-0675">Receptor</keyword>
<dbReference type="SUPFAM" id="SSF52540">
    <property type="entry name" value="P-loop containing nucleoside triphosphate hydrolases"/>
    <property type="match status" value="1"/>
</dbReference>
<feature type="binding site" evidence="10">
    <location>
        <begin position="253"/>
        <end position="256"/>
    </location>
    <ligand>
        <name>GTP</name>
        <dbReference type="ChEBI" id="CHEBI:37565"/>
    </ligand>
</feature>
<evidence type="ECO:0000256" key="2">
    <source>
        <dbReference type="ARBA" id="ARBA00022490"/>
    </source>
</evidence>
<dbReference type="InterPro" id="IPR036225">
    <property type="entry name" value="SRP/SRP_N"/>
</dbReference>
<dbReference type="SUPFAM" id="SSF47364">
    <property type="entry name" value="Domain of the SRP/SRP receptor G-proteins"/>
    <property type="match status" value="1"/>
</dbReference>
<dbReference type="GO" id="GO:0006614">
    <property type="term" value="P:SRP-dependent cotranslational protein targeting to membrane"/>
    <property type="evidence" value="ECO:0007669"/>
    <property type="project" value="InterPro"/>
</dbReference>
<keyword evidence="2 10" id="KW-0963">Cytoplasm</keyword>
<dbReference type="SMART" id="SM00962">
    <property type="entry name" value="SRP54"/>
    <property type="match status" value="1"/>
</dbReference>
<comment type="caution">
    <text evidence="12">The sequence shown here is derived from an EMBL/GenBank/DDBJ whole genome shotgun (WGS) entry which is preliminary data.</text>
</comment>
<evidence type="ECO:0000259" key="11">
    <source>
        <dbReference type="PROSITE" id="PS00300"/>
    </source>
</evidence>
<evidence type="ECO:0000256" key="8">
    <source>
        <dbReference type="ARBA" id="ARBA00048027"/>
    </source>
</evidence>
<dbReference type="Gene3D" id="1.20.120.140">
    <property type="entry name" value="Signal recognition particle SRP54, nucleotide-binding domain"/>
    <property type="match status" value="1"/>
</dbReference>
<dbReference type="Pfam" id="PF02881">
    <property type="entry name" value="SRP54_N"/>
    <property type="match status" value="1"/>
</dbReference>
<dbReference type="FunFam" id="1.20.120.140:FF:000002">
    <property type="entry name" value="Signal recognition particle receptor FtsY"/>
    <property type="match status" value="1"/>
</dbReference>
<evidence type="ECO:0000256" key="9">
    <source>
        <dbReference type="ARBA" id="ARBA00053570"/>
    </source>
</evidence>
<evidence type="ECO:0000256" key="3">
    <source>
        <dbReference type="ARBA" id="ARBA00022741"/>
    </source>
</evidence>
<dbReference type="NCBIfam" id="TIGR00064">
    <property type="entry name" value="ftsY"/>
    <property type="match status" value="1"/>
</dbReference>
<dbReference type="GO" id="GO:0005886">
    <property type="term" value="C:plasma membrane"/>
    <property type="evidence" value="ECO:0007669"/>
    <property type="project" value="UniProtKB-SubCell"/>
</dbReference>
<proteinExistence type="inferred from homology"/>
<feature type="binding site" evidence="10">
    <location>
        <begin position="189"/>
        <end position="193"/>
    </location>
    <ligand>
        <name>GTP</name>
        <dbReference type="ChEBI" id="CHEBI:37565"/>
    </ligand>
</feature>
<accession>A0A7C4AIN6</accession>